<evidence type="ECO:0000256" key="2">
    <source>
        <dbReference type="ARBA" id="ARBA00023242"/>
    </source>
</evidence>
<feature type="compositionally biased region" description="Basic residues" evidence="3">
    <location>
        <begin position="866"/>
        <end position="876"/>
    </location>
</feature>
<comment type="caution">
    <text evidence="4">The sequence shown here is derived from an EMBL/GenBank/DDBJ whole genome shotgun (WGS) entry which is preliminary data.</text>
</comment>
<dbReference type="PANTHER" id="PTHR15074:SF5">
    <property type="entry name" value="5-METHYLCYTOSINE G_T MISMATCH-SPECIFIC DNA GLYCOSYLASE"/>
    <property type="match status" value="1"/>
</dbReference>
<sequence>MAQKDRENEVEERPSERRHRSKSEKDPNRPHKSRSSRPKVIDPETGEVIKSSHRRRKEKEGERDSERGSEPSSSMADLVPELARTASAPGATSRSSLPYPSFNKAFSKEAVNSRDDVRLPASNKESPYTPASTDLGSSDKSRSKSAEHINPPKSGNTQKDGRPPSPPETEFSQQRKYSTSRMSKVQEDVEGEGEVRSASVNSWFAKMGMDQIKETRSKVSIKSKSSKASTIKSPRMKDERGSTEDLRVRDSGIGSGLDSNITSVAPKRDQEKREPESSSKRPPVLDTDSSPDSAQDSSPRTPTQTAQFPPSVVPSIKPTPSPFIHFEDHGVISSAYDSPQPPPPPPPPNVPINVPRVDYLLQNGGLLRPVPKTLLAAAPNLPSHQSGSRDATPIPSELEKIFGPFSSVLDQYEAVINKNGSLAVATGYRSVARRLLDRLENVFNRDLSSEGCSCVMCQDPDLSTHEGSRGLGWGEVLEWVSGRRELPVWPAFDFATLGVKAGEDLSSGLGISGDGPERPRSPIKMDPDIAEEFREHYLAQTKKTKHAVDKWLSSCPQTAATPPQEVDDETLSFAILTHLDQYDRPVFNAIVSGSTVLQPASRAPQSKPRSEFMVKTGHSIQRLYRLPNPPRDPEAAIYLLKNPNLHNLLATMSSINASEWEVLTSGRFDGFLWSGAEESSNASPAPSRGPTPAGGFRGPMSPAMRQANPSRNNTPFSPMRNQTFSPSIGGFHSRGPTPFAQIRQPVSNDEETEIAVLAEVEREIYLSMEALEDAFEGLHRKAEMVRRALRERGAGLSMSLQSRQTIQPDIISAGTPGFPQSGLGPGYERQNWGEGSEVLSESDWEPESELMSELAPDDSASNISSSRHRRPKRRNERRTPALVEEEDED</sequence>
<feature type="region of interest" description="Disordered" evidence="3">
    <location>
        <begin position="810"/>
        <end position="889"/>
    </location>
</feature>
<feature type="compositionally biased region" description="Basic and acidic residues" evidence="3">
    <location>
        <begin position="266"/>
        <end position="279"/>
    </location>
</feature>
<dbReference type="EMBL" id="JAZHXI010000012">
    <property type="protein sequence ID" value="KAL2065663.1"/>
    <property type="molecule type" value="Genomic_DNA"/>
</dbReference>
<reference evidence="4 5" key="1">
    <citation type="journal article" date="2024" name="Commun. Biol.">
        <title>Comparative genomic analysis of thermophilic fungi reveals convergent evolutionary adaptations and gene losses.</title>
        <authorList>
            <person name="Steindorff A.S."/>
            <person name="Aguilar-Pontes M.V."/>
            <person name="Robinson A.J."/>
            <person name="Andreopoulos B."/>
            <person name="LaButti K."/>
            <person name="Kuo A."/>
            <person name="Mondo S."/>
            <person name="Riley R."/>
            <person name="Otillar R."/>
            <person name="Haridas S."/>
            <person name="Lipzen A."/>
            <person name="Grimwood J."/>
            <person name="Schmutz J."/>
            <person name="Clum A."/>
            <person name="Reid I.D."/>
            <person name="Moisan M.C."/>
            <person name="Butler G."/>
            <person name="Nguyen T.T.M."/>
            <person name="Dewar K."/>
            <person name="Conant G."/>
            <person name="Drula E."/>
            <person name="Henrissat B."/>
            <person name="Hansel C."/>
            <person name="Singer S."/>
            <person name="Hutchinson M.I."/>
            <person name="de Vries R.P."/>
            <person name="Natvig D.O."/>
            <person name="Powell A.J."/>
            <person name="Tsang A."/>
            <person name="Grigoriev I.V."/>
        </authorList>
    </citation>
    <scope>NUCLEOTIDE SEQUENCE [LARGE SCALE GENOMIC DNA]</scope>
    <source>
        <strain evidence="4 5">CBS 494.80</strain>
    </source>
</reference>
<feature type="region of interest" description="Disordered" evidence="3">
    <location>
        <begin position="677"/>
        <end position="724"/>
    </location>
</feature>
<feature type="compositionally biased region" description="Basic and acidic residues" evidence="3">
    <location>
        <begin position="1"/>
        <end position="15"/>
    </location>
</feature>
<feature type="compositionally biased region" description="Polar residues" evidence="3">
    <location>
        <begin position="707"/>
        <end position="724"/>
    </location>
</feature>
<feature type="region of interest" description="Disordered" evidence="3">
    <location>
        <begin position="1"/>
        <end position="326"/>
    </location>
</feature>
<keyword evidence="2" id="KW-0539">Nucleus</keyword>
<gene>
    <name evidence="4" type="ORF">VTL71DRAFT_3333</name>
</gene>
<keyword evidence="5" id="KW-1185">Reference proteome</keyword>
<feature type="compositionally biased region" description="Polar residues" evidence="3">
    <location>
        <begin position="299"/>
        <end position="308"/>
    </location>
</feature>
<evidence type="ECO:0000313" key="5">
    <source>
        <dbReference type="Proteomes" id="UP001595075"/>
    </source>
</evidence>
<feature type="compositionally biased region" description="Polar residues" evidence="3">
    <location>
        <begin position="170"/>
        <end position="183"/>
    </location>
</feature>
<name>A0ABR4C915_9HELO</name>
<feature type="compositionally biased region" description="Low complexity" evidence="3">
    <location>
        <begin position="286"/>
        <end position="298"/>
    </location>
</feature>
<comment type="subcellular location">
    <subcellularLocation>
        <location evidence="1">Nucleus</location>
    </subcellularLocation>
</comment>
<feature type="compositionally biased region" description="Basic and acidic residues" evidence="3">
    <location>
        <begin position="137"/>
        <end position="147"/>
    </location>
</feature>
<evidence type="ECO:0000256" key="3">
    <source>
        <dbReference type="SAM" id="MobiDB-lite"/>
    </source>
</evidence>
<organism evidence="4 5">
    <name type="scientific">Oculimacula yallundae</name>
    <dbReference type="NCBI Taxonomy" id="86028"/>
    <lineage>
        <taxon>Eukaryota</taxon>
        <taxon>Fungi</taxon>
        <taxon>Dikarya</taxon>
        <taxon>Ascomycota</taxon>
        <taxon>Pezizomycotina</taxon>
        <taxon>Leotiomycetes</taxon>
        <taxon>Helotiales</taxon>
        <taxon>Ploettnerulaceae</taxon>
        <taxon>Oculimacula</taxon>
    </lineage>
</organism>
<dbReference type="PANTHER" id="PTHR15074">
    <property type="entry name" value="METHYL-CPG-BINDING PROTEIN"/>
    <property type="match status" value="1"/>
</dbReference>
<evidence type="ECO:0008006" key="6">
    <source>
        <dbReference type="Google" id="ProtNLM"/>
    </source>
</evidence>
<protein>
    <recommendedName>
        <fullName evidence="6">5-Methylcytosine G/T mismatch-specific DNA glycosylase</fullName>
    </recommendedName>
</protein>
<feature type="compositionally biased region" description="Basic and acidic residues" evidence="3">
    <location>
        <begin position="58"/>
        <end position="69"/>
    </location>
</feature>
<feature type="compositionally biased region" description="Low complexity" evidence="3">
    <location>
        <begin position="677"/>
        <end position="686"/>
    </location>
</feature>
<dbReference type="Proteomes" id="UP001595075">
    <property type="component" value="Unassembled WGS sequence"/>
</dbReference>
<proteinExistence type="predicted"/>
<evidence type="ECO:0000313" key="4">
    <source>
        <dbReference type="EMBL" id="KAL2065663.1"/>
    </source>
</evidence>
<feature type="compositionally biased region" description="Acidic residues" evidence="3">
    <location>
        <begin position="840"/>
        <end position="850"/>
    </location>
</feature>
<feature type="compositionally biased region" description="Basic and acidic residues" evidence="3">
    <location>
        <begin position="235"/>
        <end position="250"/>
    </location>
</feature>
<dbReference type="InterPro" id="IPR045138">
    <property type="entry name" value="MeCP2/MBD4"/>
</dbReference>
<evidence type="ECO:0000256" key="1">
    <source>
        <dbReference type="ARBA" id="ARBA00004123"/>
    </source>
</evidence>
<feature type="compositionally biased region" description="Polar residues" evidence="3">
    <location>
        <begin position="123"/>
        <end position="136"/>
    </location>
</feature>
<accession>A0ABR4C915</accession>